<feature type="region of interest" description="Disordered" evidence="1">
    <location>
        <begin position="1"/>
        <end position="21"/>
    </location>
</feature>
<dbReference type="Proteomes" id="UP001279734">
    <property type="component" value="Unassembled WGS sequence"/>
</dbReference>
<sequence>MIKNTASDSLGARVEADEEDDATREERKIGDLVIVCFLKQRRKSNLAETAGERIFFTVKRAKLVLGISQINKGNLDLPEVGGLDHGESIGSVSKEHWPPVSLSKKSSNKRFGRKRILSGFAVCFGSYNYERITVKFVDSEN</sequence>
<reference evidence="2" key="1">
    <citation type="submission" date="2023-05" db="EMBL/GenBank/DDBJ databases">
        <title>Nepenthes gracilis genome sequencing.</title>
        <authorList>
            <person name="Fukushima K."/>
        </authorList>
    </citation>
    <scope>NUCLEOTIDE SEQUENCE</scope>
    <source>
        <strain evidence="2">SING2019-196</strain>
    </source>
</reference>
<comment type="caution">
    <text evidence="2">The sequence shown here is derived from an EMBL/GenBank/DDBJ whole genome shotgun (WGS) entry which is preliminary data.</text>
</comment>
<evidence type="ECO:0000313" key="3">
    <source>
        <dbReference type="Proteomes" id="UP001279734"/>
    </source>
</evidence>
<proteinExistence type="predicted"/>
<keyword evidence="3" id="KW-1185">Reference proteome</keyword>
<organism evidence="2 3">
    <name type="scientific">Nepenthes gracilis</name>
    <name type="common">Slender pitcher plant</name>
    <dbReference type="NCBI Taxonomy" id="150966"/>
    <lineage>
        <taxon>Eukaryota</taxon>
        <taxon>Viridiplantae</taxon>
        <taxon>Streptophyta</taxon>
        <taxon>Embryophyta</taxon>
        <taxon>Tracheophyta</taxon>
        <taxon>Spermatophyta</taxon>
        <taxon>Magnoliopsida</taxon>
        <taxon>eudicotyledons</taxon>
        <taxon>Gunneridae</taxon>
        <taxon>Pentapetalae</taxon>
        <taxon>Caryophyllales</taxon>
        <taxon>Nepenthaceae</taxon>
        <taxon>Nepenthes</taxon>
    </lineage>
</organism>
<dbReference type="AlphaFoldDB" id="A0AAD3SE56"/>
<dbReference type="EMBL" id="BSYO01000009">
    <property type="protein sequence ID" value="GMH09573.1"/>
    <property type="molecule type" value="Genomic_DNA"/>
</dbReference>
<gene>
    <name evidence="2" type="ORF">Nepgr_011414</name>
</gene>
<protein>
    <submittedName>
        <fullName evidence="2">Uncharacterized protein</fullName>
    </submittedName>
</protein>
<accession>A0AAD3SE56</accession>
<evidence type="ECO:0000256" key="1">
    <source>
        <dbReference type="SAM" id="MobiDB-lite"/>
    </source>
</evidence>
<name>A0AAD3SE56_NEPGR</name>
<evidence type="ECO:0000313" key="2">
    <source>
        <dbReference type="EMBL" id="GMH09573.1"/>
    </source>
</evidence>